<dbReference type="Proteomes" id="UP001515500">
    <property type="component" value="Chromosome 13"/>
</dbReference>
<evidence type="ECO:0000313" key="5">
    <source>
        <dbReference type="Proteomes" id="UP001515500"/>
    </source>
</evidence>
<protein>
    <submittedName>
        <fullName evidence="6">Cyclin-D-binding Myb-like transcription factor 1</fullName>
    </submittedName>
</protein>
<feature type="compositionally biased region" description="Basic and acidic residues" evidence="2">
    <location>
        <begin position="109"/>
        <end position="130"/>
    </location>
</feature>
<evidence type="ECO:0000256" key="2">
    <source>
        <dbReference type="SAM" id="MobiDB-lite"/>
    </source>
</evidence>
<feature type="compositionally biased region" description="Basic and acidic residues" evidence="2">
    <location>
        <begin position="13"/>
        <end position="25"/>
    </location>
</feature>
<dbReference type="InterPro" id="IPR001005">
    <property type="entry name" value="SANT/Myb"/>
</dbReference>
<keyword evidence="1" id="KW-0238">DNA-binding</keyword>
<dbReference type="GeneID" id="120274742"/>
<feature type="compositionally biased region" description="Basic and acidic residues" evidence="2">
    <location>
        <begin position="85"/>
        <end position="94"/>
    </location>
</feature>
<name>A0AB40CBD3_DIOCR</name>
<dbReference type="PROSITE" id="PS50090">
    <property type="entry name" value="MYB_LIKE"/>
    <property type="match status" value="3"/>
</dbReference>
<sequence length="592" mass="68422">MEEQKMRKKKKKAGDEIVRRMDSAHGDMVYSSEKVVEEDSGKSEKKKKSKKKNQKESGGLEDNGVTNKETVDMRESENGLDLDGSEVKSGENRKEKKSKKLVPITNNDFGEKLDYEGRINENEKELDSEKLSTSSSSKETMKEVKEKKKRKNKSSKLVSSALLDTAAKATDSLGSEECEDLSGNKSERKRRRDADTVEAEKHGNSKRKKVKQASRIVAPSVTEEDVGGTPSMANENGERSNDMKVKNSGTEHFDKSKSKKGAKNKAARKDSKSKKRGTDDLKTSASKQKKKVSFSGDVEVFPVNNATNCEEEDEENLIRGQRYTREEDELLKKAVLDYVEENGLGEDGVKKVMNCRNYPEVKNCWKIITTALPRRPYFSVYTRAHVIFERSERHNWLPEEVEYVKKFHEEHGPDWATLAKILGKHRIHVKDTWRRVKTTRCKKGKWSQDEYQTLFDLVNMDLRMKAFTEQKPNHKILRDNISWDPISEKLKTRHDALCCMKWYNQLASPLVSEGLWVDSDDYRLIYALQNDDACCEEDVEWDNLLEHRPGDICRKRWKQMIRHIGGHREKSFIEQVDVLSQRYCPEMLEYRE</sequence>
<dbReference type="Gene3D" id="1.10.10.60">
    <property type="entry name" value="Homeodomain-like"/>
    <property type="match status" value="2"/>
</dbReference>
<dbReference type="PANTHER" id="PTHR47430:SF4">
    <property type="entry name" value="GB|AAC33480.1"/>
    <property type="match status" value="1"/>
</dbReference>
<feature type="region of interest" description="Disordered" evidence="2">
    <location>
        <begin position="1"/>
        <end position="289"/>
    </location>
</feature>
<dbReference type="PANTHER" id="PTHR47430">
    <property type="entry name" value="GB|AAC33480.1"/>
    <property type="match status" value="1"/>
</dbReference>
<reference evidence="6" key="1">
    <citation type="submission" date="2025-08" db="UniProtKB">
        <authorList>
            <consortium name="RefSeq"/>
        </authorList>
    </citation>
    <scope>IDENTIFICATION</scope>
</reference>
<dbReference type="AlphaFoldDB" id="A0AB40CBD3"/>
<dbReference type="SMART" id="SM00717">
    <property type="entry name" value="SANT"/>
    <property type="match status" value="3"/>
</dbReference>
<dbReference type="Pfam" id="PF13921">
    <property type="entry name" value="Myb_DNA-bind_6"/>
    <property type="match status" value="1"/>
</dbReference>
<accession>A0AB40CBD3</accession>
<feature type="compositionally biased region" description="Basic residues" evidence="2">
    <location>
        <begin position="44"/>
        <end position="53"/>
    </location>
</feature>
<feature type="compositionally biased region" description="Basic residues" evidence="2">
    <location>
        <begin position="1"/>
        <end position="12"/>
    </location>
</feature>
<feature type="domain" description="Myb-like" evidence="3">
    <location>
        <begin position="508"/>
        <end position="561"/>
    </location>
</feature>
<dbReference type="RefSeq" id="XP_039137209.1">
    <property type="nucleotide sequence ID" value="XM_039281275.1"/>
</dbReference>
<feature type="domain" description="HTH myb-type" evidence="4">
    <location>
        <begin position="393"/>
        <end position="441"/>
    </location>
</feature>
<evidence type="ECO:0000256" key="1">
    <source>
        <dbReference type="ARBA" id="ARBA00023125"/>
    </source>
</evidence>
<feature type="domain" description="Myb-like" evidence="3">
    <location>
        <begin position="388"/>
        <end position="437"/>
    </location>
</feature>
<organism evidence="5 6">
    <name type="scientific">Dioscorea cayennensis subsp. rotundata</name>
    <name type="common">White Guinea yam</name>
    <name type="synonym">Dioscorea rotundata</name>
    <dbReference type="NCBI Taxonomy" id="55577"/>
    <lineage>
        <taxon>Eukaryota</taxon>
        <taxon>Viridiplantae</taxon>
        <taxon>Streptophyta</taxon>
        <taxon>Embryophyta</taxon>
        <taxon>Tracheophyta</taxon>
        <taxon>Spermatophyta</taxon>
        <taxon>Magnoliopsida</taxon>
        <taxon>Liliopsida</taxon>
        <taxon>Dioscoreales</taxon>
        <taxon>Dioscoreaceae</taxon>
        <taxon>Dioscorea</taxon>
    </lineage>
</organism>
<dbReference type="PROSITE" id="PS51294">
    <property type="entry name" value="HTH_MYB"/>
    <property type="match status" value="1"/>
</dbReference>
<feature type="compositionally biased region" description="Basic and acidic residues" evidence="2">
    <location>
        <begin position="236"/>
        <end position="256"/>
    </location>
</feature>
<evidence type="ECO:0000259" key="4">
    <source>
        <dbReference type="PROSITE" id="PS51294"/>
    </source>
</evidence>
<dbReference type="InterPro" id="IPR009057">
    <property type="entry name" value="Homeodomain-like_sf"/>
</dbReference>
<dbReference type="SUPFAM" id="SSF46689">
    <property type="entry name" value="Homeodomain-like"/>
    <property type="match status" value="2"/>
</dbReference>
<dbReference type="GO" id="GO:0003677">
    <property type="term" value="F:DNA binding"/>
    <property type="evidence" value="ECO:0007669"/>
    <property type="project" value="UniProtKB-KW"/>
</dbReference>
<dbReference type="InterPro" id="IPR017930">
    <property type="entry name" value="Myb_dom"/>
</dbReference>
<feature type="domain" description="Myb-like" evidence="3">
    <location>
        <begin position="438"/>
        <end position="506"/>
    </location>
</feature>
<feature type="compositionally biased region" description="Basic and acidic residues" evidence="2">
    <location>
        <begin position="192"/>
        <end position="203"/>
    </location>
</feature>
<evidence type="ECO:0000313" key="6">
    <source>
        <dbReference type="RefSeq" id="XP_039137209.1"/>
    </source>
</evidence>
<feature type="compositionally biased region" description="Basic and acidic residues" evidence="2">
    <location>
        <begin position="34"/>
        <end position="43"/>
    </location>
</feature>
<keyword evidence="5" id="KW-1185">Reference proteome</keyword>
<evidence type="ECO:0000259" key="3">
    <source>
        <dbReference type="PROSITE" id="PS50090"/>
    </source>
</evidence>
<proteinExistence type="predicted"/>
<gene>
    <name evidence="6" type="primary">LOC120274742</name>
</gene>
<feature type="compositionally biased region" description="Basic residues" evidence="2">
    <location>
        <begin position="257"/>
        <end position="275"/>
    </location>
</feature>